<name>M1DC12_SOLTU</name>
<evidence type="ECO:0000313" key="2">
    <source>
        <dbReference type="Proteomes" id="UP000011115"/>
    </source>
</evidence>
<dbReference type="EnsemblPlants" id="PGSC0003DMT400086562">
    <property type="protein sequence ID" value="PGSC0003DMT400086562"/>
    <property type="gene ID" value="PGSC0003DMG400036133"/>
</dbReference>
<proteinExistence type="predicted"/>
<reference evidence="2" key="1">
    <citation type="journal article" date="2011" name="Nature">
        <title>Genome sequence and analysis of the tuber crop potato.</title>
        <authorList>
            <consortium name="The Potato Genome Sequencing Consortium"/>
        </authorList>
    </citation>
    <scope>NUCLEOTIDE SEQUENCE [LARGE SCALE GENOMIC DNA]</scope>
    <source>
        <strain evidence="2">cv. DM1-3 516 R44</strain>
    </source>
</reference>
<dbReference type="InParanoid" id="M1DC12"/>
<dbReference type="Gramene" id="PGSC0003DMT400086562">
    <property type="protein sequence ID" value="PGSC0003DMT400086562"/>
    <property type="gene ID" value="PGSC0003DMG400036133"/>
</dbReference>
<accession>M1DC12</accession>
<dbReference type="AlphaFoldDB" id="M1DC12"/>
<evidence type="ECO:0000313" key="1">
    <source>
        <dbReference type="EnsemblPlants" id="PGSC0003DMT400086562"/>
    </source>
</evidence>
<reference evidence="1" key="2">
    <citation type="submission" date="2015-06" db="UniProtKB">
        <authorList>
            <consortium name="EnsemblPlants"/>
        </authorList>
    </citation>
    <scope>IDENTIFICATION</scope>
    <source>
        <strain evidence="1">DM1-3 516 R44</strain>
    </source>
</reference>
<protein>
    <submittedName>
        <fullName evidence="1">Uncharacterized protein</fullName>
    </submittedName>
</protein>
<sequence length="126" mass="13996">MEALGLVLVENKEDQLAHRPMTYEMAPRPPNVPERARSRIHIGTIANPMGESPSGLGEPNLARPLVISVLRVSCDPLASRVEAKVGNPLTEVYLGNTFLVYLFTYHDAHTVEWSMFWEGKGANLIK</sequence>
<dbReference type="HOGENOM" id="CLU_1985530_0_0_1"/>
<organism evidence="1 2">
    <name type="scientific">Solanum tuberosum</name>
    <name type="common">Potato</name>
    <dbReference type="NCBI Taxonomy" id="4113"/>
    <lineage>
        <taxon>Eukaryota</taxon>
        <taxon>Viridiplantae</taxon>
        <taxon>Streptophyta</taxon>
        <taxon>Embryophyta</taxon>
        <taxon>Tracheophyta</taxon>
        <taxon>Spermatophyta</taxon>
        <taxon>Magnoliopsida</taxon>
        <taxon>eudicotyledons</taxon>
        <taxon>Gunneridae</taxon>
        <taxon>Pentapetalae</taxon>
        <taxon>asterids</taxon>
        <taxon>lamiids</taxon>
        <taxon>Solanales</taxon>
        <taxon>Solanaceae</taxon>
        <taxon>Solanoideae</taxon>
        <taxon>Solaneae</taxon>
        <taxon>Solanum</taxon>
    </lineage>
</organism>
<dbReference type="PaxDb" id="4113-PGSC0003DMT400086562"/>
<dbReference type="Proteomes" id="UP000011115">
    <property type="component" value="Unassembled WGS sequence"/>
</dbReference>
<keyword evidence="2" id="KW-1185">Reference proteome</keyword>